<protein>
    <submittedName>
        <fullName evidence="2">Uncharacterized protein</fullName>
    </submittedName>
</protein>
<sequence>MPQQHDVSVPTMPDDVIATSVPLADPSQQDVSPDLPHQAISPDLPQQDFSPTLPQHHPLPQQVRLPNPRPFQAQLADTDQPDPEPVVQPSRGKQLA</sequence>
<feature type="compositionally biased region" description="Low complexity" evidence="1">
    <location>
        <begin position="53"/>
        <end position="62"/>
    </location>
</feature>
<evidence type="ECO:0000256" key="1">
    <source>
        <dbReference type="SAM" id="MobiDB-lite"/>
    </source>
</evidence>
<dbReference type="Proteomes" id="UP001472677">
    <property type="component" value="Unassembled WGS sequence"/>
</dbReference>
<evidence type="ECO:0000313" key="2">
    <source>
        <dbReference type="EMBL" id="KAK8568731.1"/>
    </source>
</evidence>
<accession>A0ABR2F196</accession>
<gene>
    <name evidence="2" type="ORF">V6N12_007273</name>
</gene>
<dbReference type="EMBL" id="JBBPBM010000009">
    <property type="protein sequence ID" value="KAK8568731.1"/>
    <property type="molecule type" value="Genomic_DNA"/>
</dbReference>
<evidence type="ECO:0000313" key="3">
    <source>
        <dbReference type="Proteomes" id="UP001472677"/>
    </source>
</evidence>
<proteinExistence type="predicted"/>
<reference evidence="2 3" key="1">
    <citation type="journal article" date="2024" name="G3 (Bethesda)">
        <title>Genome assembly of Hibiscus sabdariffa L. provides insights into metabolisms of medicinal natural products.</title>
        <authorList>
            <person name="Kim T."/>
        </authorList>
    </citation>
    <scope>NUCLEOTIDE SEQUENCE [LARGE SCALE GENOMIC DNA]</scope>
    <source>
        <strain evidence="2">TK-2024</strain>
        <tissue evidence="2">Old leaves</tissue>
    </source>
</reference>
<name>A0ABR2F196_9ROSI</name>
<comment type="caution">
    <text evidence="2">The sequence shown here is derived from an EMBL/GenBank/DDBJ whole genome shotgun (WGS) entry which is preliminary data.</text>
</comment>
<feature type="region of interest" description="Disordered" evidence="1">
    <location>
        <begin position="1"/>
        <end position="96"/>
    </location>
</feature>
<organism evidence="2 3">
    <name type="scientific">Hibiscus sabdariffa</name>
    <name type="common">roselle</name>
    <dbReference type="NCBI Taxonomy" id="183260"/>
    <lineage>
        <taxon>Eukaryota</taxon>
        <taxon>Viridiplantae</taxon>
        <taxon>Streptophyta</taxon>
        <taxon>Embryophyta</taxon>
        <taxon>Tracheophyta</taxon>
        <taxon>Spermatophyta</taxon>
        <taxon>Magnoliopsida</taxon>
        <taxon>eudicotyledons</taxon>
        <taxon>Gunneridae</taxon>
        <taxon>Pentapetalae</taxon>
        <taxon>rosids</taxon>
        <taxon>malvids</taxon>
        <taxon>Malvales</taxon>
        <taxon>Malvaceae</taxon>
        <taxon>Malvoideae</taxon>
        <taxon>Hibiscus</taxon>
    </lineage>
</organism>
<keyword evidence="3" id="KW-1185">Reference proteome</keyword>